<gene>
    <name evidence="2" type="ORF">CBEIBR21_13695</name>
</gene>
<dbReference type="Pfam" id="PF08281">
    <property type="entry name" value="Sigma70_r4_2"/>
    <property type="match status" value="1"/>
</dbReference>
<dbReference type="GO" id="GO:0016987">
    <property type="term" value="F:sigma factor activity"/>
    <property type="evidence" value="ECO:0007669"/>
    <property type="project" value="InterPro"/>
</dbReference>
<evidence type="ECO:0000313" key="2">
    <source>
        <dbReference type="EMBL" id="OOP72864.1"/>
    </source>
</evidence>
<comment type="caution">
    <text evidence="2">The sequence shown here is derived from an EMBL/GenBank/DDBJ whole genome shotgun (WGS) entry which is preliminary data.</text>
</comment>
<dbReference type="InterPro" id="IPR013249">
    <property type="entry name" value="RNA_pol_sigma70_r4_t2"/>
</dbReference>
<dbReference type="InterPro" id="IPR013324">
    <property type="entry name" value="RNA_pol_sigma_r3/r4-like"/>
</dbReference>
<dbReference type="SUPFAM" id="SSF88659">
    <property type="entry name" value="Sigma3 and sigma4 domains of RNA polymerase sigma factors"/>
    <property type="match status" value="1"/>
</dbReference>
<dbReference type="RefSeq" id="WP_078115952.1">
    <property type="nucleotide sequence ID" value="NZ_MWMH01000004.1"/>
</dbReference>
<proteinExistence type="predicted"/>
<dbReference type="Gene3D" id="1.10.10.10">
    <property type="entry name" value="Winged helix-like DNA-binding domain superfamily/Winged helix DNA-binding domain"/>
    <property type="match status" value="1"/>
</dbReference>
<dbReference type="GO" id="GO:0006352">
    <property type="term" value="P:DNA-templated transcription initiation"/>
    <property type="evidence" value="ECO:0007669"/>
    <property type="project" value="InterPro"/>
</dbReference>
<organism evidence="2 3">
    <name type="scientific">Clostridium beijerinckii</name>
    <name type="common">Clostridium MP</name>
    <dbReference type="NCBI Taxonomy" id="1520"/>
    <lineage>
        <taxon>Bacteria</taxon>
        <taxon>Bacillati</taxon>
        <taxon>Bacillota</taxon>
        <taxon>Clostridia</taxon>
        <taxon>Eubacteriales</taxon>
        <taxon>Clostridiaceae</taxon>
        <taxon>Clostridium</taxon>
    </lineage>
</organism>
<dbReference type="InterPro" id="IPR036388">
    <property type="entry name" value="WH-like_DNA-bd_sf"/>
</dbReference>
<dbReference type="GO" id="GO:0003677">
    <property type="term" value="F:DNA binding"/>
    <property type="evidence" value="ECO:0007669"/>
    <property type="project" value="InterPro"/>
</dbReference>
<evidence type="ECO:0000313" key="3">
    <source>
        <dbReference type="Proteomes" id="UP000190959"/>
    </source>
</evidence>
<reference evidence="2 3" key="1">
    <citation type="submission" date="2017-02" db="EMBL/GenBank/DDBJ databases">
        <title>Genome sequence of Clostridium beijerinckii Br21.</title>
        <authorList>
            <person name="Fonseca B.C."/>
            <person name="Guazzaroni M.E."/>
            <person name="Riano-Pachon D.M."/>
            <person name="Reginatto V."/>
        </authorList>
    </citation>
    <scope>NUCLEOTIDE SEQUENCE [LARGE SCALE GENOMIC DNA]</scope>
    <source>
        <strain evidence="2 3">Br21</strain>
    </source>
</reference>
<accession>A0A1S9N5P6</accession>
<name>A0A1S9N5P6_CLOBE</name>
<protein>
    <submittedName>
        <fullName evidence="2">RNA polymerase subunit sigma-24</fullName>
    </submittedName>
</protein>
<sequence>MSKEENQKFNEEFKVVIEEENKKEKNNERKYYRHNISLEYLQSCEVPVEFAETEKDSQVEKEVDKLMKFIDLISDPRLIKALKSLKENDLRVIELRYRFGLSINEIAVKLQLKDEAAKKKHQRAIKKLKVILEKNK</sequence>
<feature type="domain" description="RNA polymerase sigma factor 70 region 4 type 2" evidence="1">
    <location>
        <begin position="78"/>
        <end position="128"/>
    </location>
</feature>
<dbReference type="AlphaFoldDB" id="A0A1S9N5P6"/>
<evidence type="ECO:0000259" key="1">
    <source>
        <dbReference type="Pfam" id="PF08281"/>
    </source>
</evidence>
<dbReference type="EMBL" id="MWMH01000004">
    <property type="protein sequence ID" value="OOP72864.1"/>
    <property type="molecule type" value="Genomic_DNA"/>
</dbReference>
<dbReference type="Proteomes" id="UP000190959">
    <property type="component" value="Unassembled WGS sequence"/>
</dbReference>